<accession>A0A6A6TS93</accession>
<feature type="compositionally biased region" description="Basic and acidic residues" evidence="6">
    <location>
        <begin position="334"/>
        <end position="345"/>
    </location>
</feature>
<dbReference type="PANTHER" id="PTHR33048">
    <property type="entry name" value="PTH11-LIKE INTEGRAL MEMBRANE PROTEIN (AFU_ORTHOLOGUE AFUA_5G11245)"/>
    <property type="match status" value="1"/>
</dbReference>
<evidence type="ECO:0000259" key="8">
    <source>
        <dbReference type="Pfam" id="PF20684"/>
    </source>
</evidence>
<dbReference type="InterPro" id="IPR052337">
    <property type="entry name" value="SAT4-like"/>
</dbReference>
<dbReference type="OrthoDB" id="5278984at2759"/>
<keyword evidence="10" id="KW-1185">Reference proteome</keyword>
<protein>
    <recommendedName>
        <fullName evidence="8">Rhodopsin domain-containing protein</fullName>
    </recommendedName>
</protein>
<keyword evidence="2 7" id="KW-0812">Transmembrane</keyword>
<dbReference type="EMBL" id="MU004292">
    <property type="protein sequence ID" value="KAF2661768.1"/>
    <property type="molecule type" value="Genomic_DNA"/>
</dbReference>
<evidence type="ECO:0000256" key="5">
    <source>
        <dbReference type="ARBA" id="ARBA00038359"/>
    </source>
</evidence>
<feature type="transmembrane region" description="Helical" evidence="7">
    <location>
        <begin position="226"/>
        <end position="250"/>
    </location>
</feature>
<organism evidence="9 10">
    <name type="scientific">Lophiostoma macrostomum CBS 122681</name>
    <dbReference type="NCBI Taxonomy" id="1314788"/>
    <lineage>
        <taxon>Eukaryota</taxon>
        <taxon>Fungi</taxon>
        <taxon>Dikarya</taxon>
        <taxon>Ascomycota</taxon>
        <taxon>Pezizomycotina</taxon>
        <taxon>Dothideomycetes</taxon>
        <taxon>Pleosporomycetidae</taxon>
        <taxon>Pleosporales</taxon>
        <taxon>Lophiostomataceae</taxon>
        <taxon>Lophiostoma</taxon>
    </lineage>
</organism>
<dbReference type="Pfam" id="PF20684">
    <property type="entry name" value="Fung_rhodopsin"/>
    <property type="match status" value="1"/>
</dbReference>
<gene>
    <name evidence="9" type="ORF">K491DRAFT_385322</name>
</gene>
<dbReference type="PANTHER" id="PTHR33048:SF131">
    <property type="entry name" value="INTEGRAL MEMBRANE PROTEIN"/>
    <property type="match status" value="1"/>
</dbReference>
<feature type="compositionally biased region" description="Polar residues" evidence="6">
    <location>
        <begin position="322"/>
        <end position="333"/>
    </location>
</feature>
<comment type="similarity">
    <text evidence="5">Belongs to the SAT4 family.</text>
</comment>
<feature type="transmembrane region" description="Helical" evidence="7">
    <location>
        <begin position="64"/>
        <end position="89"/>
    </location>
</feature>
<dbReference type="InterPro" id="IPR049326">
    <property type="entry name" value="Rhodopsin_dom_fungi"/>
</dbReference>
<proteinExistence type="inferred from homology"/>
<feature type="domain" description="Rhodopsin" evidence="8">
    <location>
        <begin position="48"/>
        <end position="288"/>
    </location>
</feature>
<evidence type="ECO:0000256" key="7">
    <source>
        <dbReference type="SAM" id="Phobius"/>
    </source>
</evidence>
<comment type="subcellular location">
    <subcellularLocation>
        <location evidence="1">Membrane</location>
        <topology evidence="1">Multi-pass membrane protein</topology>
    </subcellularLocation>
</comment>
<feature type="transmembrane region" description="Helical" evidence="7">
    <location>
        <begin position="109"/>
        <end position="135"/>
    </location>
</feature>
<evidence type="ECO:0000256" key="1">
    <source>
        <dbReference type="ARBA" id="ARBA00004141"/>
    </source>
</evidence>
<evidence type="ECO:0000256" key="4">
    <source>
        <dbReference type="ARBA" id="ARBA00023136"/>
    </source>
</evidence>
<evidence type="ECO:0000313" key="9">
    <source>
        <dbReference type="EMBL" id="KAF2661768.1"/>
    </source>
</evidence>
<feature type="region of interest" description="Disordered" evidence="6">
    <location>
        <begin position="306"/>
        <end position="348"/>
    </location>
</feature>
<dbReference type="AlphaFoldDB" id="A0A6A6TS93"/>
<dbReference type="Proteomes" id="UP000799324">
    <property type="component" value="Unassembled WGS sequence"/>
</dbReference>
<evidence type="ECO:0000256" key="6">
    <source>
        <dbReference type="SAM" id="MobiDB-lite"/>
    </source>
</evidence>
<evidence type="ECO:0000313" key="10">
    <source>
        <dbReference type="Proteomes" id="UP000799324"/>
    </source>
</evidence>
<keyword evidence="3 7" id="KW-1133">Transmembrane helix</keyword>
<feature type="transmembrane region" description="Helical" evidence="7">
    <location>
        <begin position="256"/>
        <end position="283"/>
    </location>
</feature>
<dbReference type="GO" id="GO:0016020">
    <property type="term" value="C:membrane"/>
    <property type="evidence" value="ECO:0007669"/>
    <property type="project" value="UniProtKB-SubCell"/>
</dbReference>
<sequence length="361" mass="40225">MASFGVVTVGGMSVDTSKFDLSDHSSRSNAVRSSCIVLIALVAIFVSLRIFVRLYIIRKIFADDVLIMIAATFTIALPSVCIAAIKYGLGTHVWLLNIATVMQIVSSCIQYLYVCQVVYTCAIAFTKIAIISSYLRFIHDKVFRMAMYITGAVIVCLRFTSLFATVFQCTPVRAAWNFFLPKRHCINFVDYLYAFSAISVTTDIILCVLPWPYLWKLKMPRKQRIILCLLFAGGAGACVAGIVRIGLLYTLRSFDIPFTCVPCLILSVVECSLGIICVSIPALRPLIVRLYPKALQTDRSWSRKSPVQSAALAKKSSKSQTKHTNQPEMTDSSNFRRDQDIESRGIDNSVPIQPQRLATRV</sequence>
<feature type="transmembrane region" description="Helical" evidence="7">
    <location>
        <begin position="30"/>
        <end position="52"/>
    </location>
</feature>
<keyword evidence="4 7" id="KW-0472">Membrane</keyword>
<feature type="transmembrane region" description="Helical" evidence="7">
    <location>
        <begin position="191"/>
        <end position="214"/>
    </location>
</feature>
<feature type="transmembrane region" description="Helical" evidence="7">
    <location>
        <begin position="147"/>
        <end position="167"/>
    </location>
</feature>
<reference evidence="9" key="1">
    <citation type="journal article" date="2020" name="Stud. Mycol.">
        <title>101 Dothideomycetes genomes: a test case for predicting lifestyles and emergence of pathogens.</title>
        <authorList>
            <person name="Haridas S."/>
            <person name="Albert R."/>
            <person name="Binder M."/>
            <person name="Bloem J."/>
            <person name="Labutti K."/>
            <person name="Salamov A."/>
            <person name="Andreopoulos B."/>
            <person name="Baker S."/>
            <person name="Barry K."/>
            <person name="Bills G."/>
            <person name="Bluhm B."/>
            <person name="Cannon C."/>
            <person name="Castanera R."/>
            <person name="Culley D."/>
            <person name="Daum C."/>
            <person name="Ezra D."/>
            <person name="Gonzalez J."/>
            <person name="Henrissat B."/>
            <person name="Kuo A."/>
            <person name="Liang C."/>
            <person name="Lipzen A."/>
            <person name="Lutzoni F."/>
            <person name="Magnuson J."/>
            <person name="Mondo S."/>
            <person name="Nolan M."/>
            <person name="Ohm R."/>
            <person name="Pangilinan J."/>
            <person name="Park H.-J."/>
            <person name="Ramirez L."/>
            <person name="Alfaro M."/>
            <person name="Sun H."/>
            <person name="Tritt A."/>
            <person name="Yoshinaga Y."/>
            <person name="Zwiers L.-H."/>
            <person name="Turgeon B."/>
            <person name="Goodwin S."/>
            <person name="Spatafora J."/>
            <person name="Crous P."/>
            <person name="Grigoriev I."/>
        </authorList>
    </citation>
    <scope>NUCLEOTIDE SEQUENCE</scope>
    <source>
        <strain evidence="9">CBS 122681</strain>
    </source>
</reference>
<evidence type="ECO:0000256" key="3">
    <source>
        <dbReference type="ARBA" id="ARBA00022989"/>
    </source>
</evidence>
<evidence type="ECO:0000256" key="2">
    <source>
        <dbReference type="ARBA" id="ARBA00022692"/>
    </source>
</evidence>
<name>A0A6A6TS93_9PLEO</name>